<sequence length="401" mass="45458">QICKMRESMEKLIDYFKKYPSLPLFCGFGVAYISYYLFHVAKKPLVACGDSKLKAFLMTHCPILHEKFWPTLWCFESRGQTILRSLMKSNPVINYASEILETPDGGMIKLDWMENDNSETYCDKNTRPTVIVLPGLTGSSQESYALHMADEARKKGYRVVVFNNRGMGGTKLLTARTYCAANTEDMATVVDHVNEKYPKAPLVGVGVSLGGMILVNYIGKQGKDCKLHGAMTFSTAFCPFASRVSLETPVNRYIFNHHLTSNLLQYVSQYTPLFNNHVDMKKVAKCKTIYEFDDHFTAKIFGYENAEEYYHDANLHYKVDKIEIPLLCLNAADDPFSPLHAIPIKEAEKNENVALVVTSHGGHIGFLEGLFPRHTSYMDRMYGQFIDAIFKHGGELQRSKE</sequence>
<comment type="catalytic activity">
    <reaction evidence="26">
        <text>1-octadecanoyl-2-octanoyl-sn-glycero-3-phosphocholine + H2O = 1-octadecanoyl-sn-glycero-3-phosphocholine + octanoate + H(+)</text>
        <dbReference type="Rhea" id="RHEA:54468"/>
        <dbReference type="ChEBI" id="CHEBI:15377"/>
        <dbReference type="ChEBI" id="CHEBI:15378"/>
        <dbReference type="ChEBI" id="CHEBI:25646"/>
        <dbReference type="ChEBI" id="CHEBI:73858"/>
        <dbReference type="ChEBI" id="CHEBI:138213"/>
    </reaction>
    <physiologicalReaction direction="left-to-right" evidence="26">
        <dbReference type="Rhea" id="RHEA:54469"/>
    </physiologicalReaction>
</comment>
<dbReference type="GO" id="GO:0047372">
    <property type="term" value="F:monoacylglycerol lipase activity"/>
    <property type="evidence" value="ECO:0007669"/>
    <property type="project" value="TreeGrafter"/>
</dbReference>
<comment type="caution">
    <text evidence="33">The sequence shown here is derived from an EMBL/GenBank/DDBJ whole genome shotgun (WGS) entry which is preliminary data.</text>
</comment>
<evidence type="ECO:0000256" key="14">
    <source>
        <dbReference type="ARBA" id="ARBA00048288"/>
    </source>
</evidence>
<evidence type="ECO:0000259" key="32">
    <source>
        <dbReference type="Pfam" id="PF00561"/>
    </source>
</evidence>
<accession>A0A8J1TRB7</accession>
<dbReference type="SUPFAM" id="SSF53474">
    <property type="entry name" value="alpha/beta-Hydrolases"/>
    <property type="match status" value="1"/>
</dbReference>
<dbReference type="GO" id="GO:0051793">
    <property type="term" value="P:medium-chain fatty acid catabolic process"/>
    <property type="evidence" value="ECO:0007669"/>
    <property type="project" value="TreeGrafter"/>
</dbReference>
<feature type="non-terminal residue" evidence="33">
    <location>
        <position position="401"/>
    </location>
</feature>
<keyword evidence="34" id="KW-1185">Reference proteome</keyword>
<evidence type="ECO:0000256" key="12">
    <source>
        <dbReference type="ARBA" id="ARBA00023422"/>
    </source>
</evidence>
<evidence type="ECO:0000256" key="28">
    <source>
        <dbReference type="ARBA" id="ARBA00052894"/>
    </source>
</evidence>
<dbReference type="InterPro" id="IPR050960">
    <property type="entry name" value="AB_hydrolase_4_sf"/>
</dbReference>
<gene>
    <name evidence="33" type="ORF">OFUS_LOCUS3293</name>
</gene>
<evidence type="ECO:0000256" key="29">
    <source>
        <dbReference type="ARBA" id="ARBA00059841"/>
    </source>
</evidence>
<keyword evidence="5" id="KW-0812">Transmembrane</keyword>
<evidence type="ECO:0000256" key="30">
    <source>
        <dbReference type="ARBA" id="ARBA00071303"/>
    </source>
</evidence>
<evidence type="ECO:0000313" key="34">
    <source>
        <dbReference type="Proteomes" id="UP000749559"/>
    </source>
</evidence>
<name>A0A8J1TRB7_OWEFU</name>
<protein>
    <recommendedName>
        <fullName evidence="30">Phospholipase ABHD3</fullName>
        <ecNumber evidence="3">3.1.1.4</ecNumber>
    </recommendedName>
    <alternativeName>
        <fullName evidence="31">Abhydrolase domain-containing protein 3</fullName>
    </alternativeName>
</protein>
<evidence type="ECO:0000256" key="7">
    <source>
        <dbReference type="ARBA" id="ARBA00022968"/>
    </source>
</evidence>
<comment type="catalytic activity">
    <reaction evidence="17">
        <text>1-octadecanoyl-2-nonanoyl-sn-glycero-3-phosphocholine + H2O = nonanoate + 1-octadecanoyl-sn-glycero-3-phosphocholine + H(+)</text>
        <dbReference type="Rhea" id="RHEA:54472"/>
        <dbReference type="ChEBI" id="CHEBI:15377"/>
        <dbReference type="ChEBI" id="CHEBI:15378"/>
        <dbReference type="ChEBI" id="CHEBI:32361"/>
        <dbReference type="ChEBI" id="CHEBI:73858"/>
        <dbReference type="ChEBI" id="CHEBI:138214"/>
    </reaction>
    <physiologicalReaction direction="left-to-right" evidence="17">
        <dbReference type="Rhea" id="RHEA:54473"/>
    </physiologicalReaction>
</comment>
<evidence type="ECO:0000256" key="23">
    <source>
        <dbReference type="ARBA" id="ARBA00052087"/>
    </source>
</evidence>
<dbReference type="GO" id="GO:0008126">
    <property type="term" value="F:acetylesterase activity"/>
    <property type="evidence" value="ECO:0007669"/>
    <property type="project" value="TreeGrafter"/>
</dbReference>
<evidence type="ECO:0000256" key="20">
    <source>
        <dbReference type="ARBA" id="ARBA00050674"/>
    </source>
</evidence>
<comment type="catalytic activity">
    <reaction evidence="18">
        <text>1-tetradecanoyl-2-(4Z,7Z,10Z,13Z,16Z,19Z-docosahexaenoyl)-sn-glycero-3-phosphocholine + H2O = 2-(4Z,7Z,10Z,13Z,16Z,19Z-docosahexaenoyl)-sn-glycero-3-phosphocholine + tetradecanoate + H(+)</text>
        <dbReference type="Rhea" id="RHEA:54400"/>
        <dbReference type="ChEBI" id="CHEBI:15377"/>
        <dbReference type="ChEBI" id="CHEBI:15378"/>
        <dbReference type="ChEBI" id="CHEBI:30807"/>
        <dbReference type="ChEBI" id="CHEBI:76085"/>
        <dbReference type="ChEBI" id="CHEBI:86162"/>
    </reaction>
    <physiologicalReaction direction="left-to-right" evidence="18">
        <dbReference type="Rhea" id="RHEA:54401"/>
    </physiologicalReaction>
</comment>
<evidence type="ECO:0000256" key="19">
    <source>
        <dbReference type="ARBA" id="ARBA00050276"/>
    </source>
</evidence>
<dbReference type="GO" id="GO:0006650">
    <property type="term" value="P:glycerophospholipid metabolic process"/>
    <property type="evidence" value="ECO:0007669"/>
    <property type="project" value="UniProtKB-ARBA"/>
</dbReference>
<dbReference type="Proteomes" id="UP000749559">
    <property type="component" value="Unassembled WGS sequence"/>
</dbReference>
<keyword evidence="9" id="KW-0443">Lipid metabolism</keyword>
<evidence type="ECO:0000256" key="2">
    <source>
        <dbReference type="ARBA" id="ARBA00010884"/>
    </source>
</evidence>
<dbReference type="OrthoDB" id="247542at2759"/>
<evidence type="ECO:0000256" key="21">
    <source>
        <dbReference type="ARBA" id="ARBA00051164"/>
    </source>
</evidence>
<feature type="domain" description="AB hydrolase-1" evidence="32">
    <location>
        <begin position="128"/>
        <end position="369"/>
    </location>
</feature>
<dbReference type="GO" id="GO:0016020">
    <property type="term" value="C:membrane"/>
    <property type="evidence" value="ECO:0007669"/>
    <property type="project" value="UniProtKB-SubCell"/>
</dbReference>
<evidence type="ECO:0000256" key="25">
    <source>
        <dbReference type="ARBA" id="ARBA00052588"/>
    </source>
</evidence>
<evidence type="ECO:0000256" key="27">
    <source>
        <dbReference type="ARBA" id="ARBA00052808"/>
    </source>
</evidence>
<evidence type="ECO:0000256" key="9">
    <source>
        <dbReference type="ARBA" id="ARBA00023098"/>
    </source>
</evidence>
<evidence type="ECO:0000256" key="31">
    <source>
        <dbReference type="ARBA" id="ARBA00082158"/>
    </source>
</evidence>
<proteinExistence type="inferred from homology"/>
<dbReference type="AlphaFoldDB" id="A0A8J1TRB7"/>
<evidence type="ECO:0000256" key="11">
    <source>
        <dbReference type="ARBA" id="ARBA00023264"/>
    </source>
</evidence>
<evidence type="ECO:0000256" key="26">
    <source>
        <dbReference type="ARBA" id="ARBA00052747"/>
    </source>
</evidence>
<dbReference type="InterPro" id="IPR012020">
    <property type="entry name" value="ABHD4"/>
</dbReference>
<dbReference type="EC" id="3.1.1.4" evidence="3"/>
<comment type="catalytic activity">
    <reaction evidence="25">
        <text>1-octadecanoyl-2-hexanoyl-sn-glycero-3-phosphocholine + H2O = hexanoate + 1-octadecanoyl-sn-glycero-3-phosphocholine + H(+)</text>
        <dbReference type="Rhea" id="RHEA:54464"/>
        <dbReference type="ChEBI" id="CHEBI:15377"/>
        <dbReference type="ChEBI" id="CHEBI:15378"/>
        <dbReference type="ChEBI" id="CHEBI:17120"/>
        <dbReference type="ChEBI" id="CHEBI:73858"/>
        <dbReference type="ChEBI" id="CHEBI:138212"/>
    </reaction>
    <physiologicalReaction direction="left-to-right" evidence="25">
        <dbReference type="Rhea" id="RHEA:54465"/>
    </physiologicalReaction>
</comment>
<dbReference type="FunFam" id="3.40.50.1820:FF:000079">
    <property type="entry name" value="Abhydrolase domain-containing 3"/>
    <property type="match status" value="1"/>
</dbReference>
<dbReference type="InterPro" id="IPR000073">
    <property type="entry name" value="AB_hydrolase_1"/>
</dbReference>
<dbReference type="GO" id="GO:0004623">
    <property type="term" value="F:phospholipase A2 activity"/>
    <property type="evidence" value="ECO:0007669"/>
    <property type="project" value="UniProtKB-EC"/>
</dbReference>
<comment type="catalytic activity">
    <reaction evidence="12">
        <text>a 1,2-diacyl-sn-glycero-3-phosphocholine + H2O = a 1-acyl-sn-glycero-3-phosphocholine + a fatty acid + H(+)</text>
        <dbReference type="Rhea" id="RHEA:15801"/>
        <dbReference type="ChEBI" id="CHEBI:15377"/>
        <dbReference type="ChEBI" id="CHEBI:15378"/>
        <dbReference type="ChEBI" id="CHEBI:28868"/>
        <dbReference type="ChEBI" id="CHEBI:57643"/>
        <dbReference type="ChEBI" id="CHEBI:58168"/>
        <dbReference type="EC" id="3.1.1.4"/>
    </reaction>
    <physiologicalReaction direction="left-to-right" evidence="12">
        <dbReference type="Rhea" id="RHEA:15802"/>
    </physiologicalReaction>
</comment>
<keyword evidence="8" id="KW-1133">Transmembrane helix</keyword>
<comment type="similarity">
    <text evidence="2">Belongs to the AB hydrolase superfamily. AB hydrolase 4 family.</text>
</comment>
<organism evidence="33 34">
    <name type="scientific">Owenia fusiformis</name>
    <name type="common">Polychaete worm</name>
    <dbReference type="NCBI Taxonomy" id="6347"/>
    <lineage>
        <taxon>Eukaryota</taxon>
        <taxon>Metazoa</taxon>
        <taxon>Spiralia</taxon>
        <taxon>Lophotrochozoa</taxon>
        <taxon>Annelida</taxon>
        <taxon>Polychaeta</taxon>
        <taxon>Sedentaria</taxon>
        <taxon>Canalipalpata</taxon>
        <taxon>Sabellida</taxon>
        <taxon>Oweniida</taxon>
        <taxon>Oweniidae</taxon>
        <taxon>Owenia</taxon>
    </lineage>
</organism>
<evidence type="ECO:0000256" key="1">
    <source>
        <dbReference type="ARBA" id="ARBA00004606"/>
    </source>
</evidence>
<dbReference type="Gene3D" id="3.40.50.1820">
    <property type="entry name" value="alpha/beta hydrolase"/>
    <property type="match status" value="1"/>
</dbReference>
<reference evidence="33" key="1">
    <citation type="submission" date="2022-03" db="EMBL/GenBank/DDBJ databases">
        <authorList>
            <person name="Martin C."/>
        </authorList>
    </citation>
    <scope>NUCLEOTIDE SEQUENCE</scope>
</reference>
<evidence type="ECO:0000256" key="17">
    <source>
        <dbReference type="ARBA" id="ARBA00050182"/>
    </source>
</evidence>
<comment type="catalytic activity">
    <reaction evidence="15">
        <text>1-hexadecanoyl-2-glutaroyl-sn-glycero-3-phosphocholine + H2O = glutarate + 1-hexadecanoyl-sn-glycero-3-phosphocholine + H(+)</text>
        <dbReference type="Rhea" id="RHEA:41159"/>
        <dbReference type="ChEBI" id="CHEBI:15377"/>
        <dbReference type="ChEBI" id="CHEBI:15378"/>
        <dbReference type="ChEBI" id="CHEBI:30921"/>
        <dbReference type="ChEBI" id="CHEBI:72998"/>
        <dbReference type="ChEBI" id="CHEBI:77756"/>
    </reaction>
    <physiologicalReaction direction="left-to-right" evidence="15">
        <dbReference type="Rhea" id="RHEA:41160"/>
    </physiologicalReaction>
</comment>
<evidence type="ECO:0000256" key="5">
    <source>
        <dbReference type="ARBA" id="ARBA00022692"/>
    </source>
</evidence>
<dbReference type="InterPro" id="IPR029058">
    <property type="entry name" value="AB_hydrolase_fold"/>
</dbReference>
<comment type="catalytic activity">
    <reaction evidence="13">
        <text>1-hexadecanoyl-2-(5-oxopentanoyl)-sn-glycero-3-phosphocholine + H2O = 5-oxopentanoate + 1-hexadecanoyl-sn-glycero-3-phosphocholine + H(+)</text>
        <dbReference type="Rhea" id="RHEA:40483"/>
        <dbReference type="ChEBI" id="CHEBI:15377"/>
        <dbReference type="ChEBI" id="CHEBI:15378"/>
        <dbReference type="ChEBI" id="CHEBI:16120"/>
        <dbReference type="ChEBI" id="CHEBI:72998"/>
        <dbReference type="ChEBI" id="CHEBI:77890"/>
    </reaction>
    <physiologicalReaction direction="left-to-right" evidence="13">
        <dbReference type="Rhea" id="RHEA:40484"/>
    </physiologicalReaction>
</comment>
<keyword evidence="6" id="KW-0378">Hydrolase</keyword>
<comment type="catalytic activity">
    <reaction evidence="19">
        <text>1-O-hexadecyl-2-nonadioyl-sn-glycero-3-phosphocholine + H2O = nonanedioate + 1-O-hexadecyl-sn-glycero-3-phosphocholine + H(+)</text>
        <dbReference type="Rhea" id="RHEA:54552"/>
        <dbReference type="ChEBI" id="CHEBI:15377"/>
        <dbReference type="ChEBI" id="CHEBI:15378"/>
        <dbReference type="ChEBI" id="CHEBI:64496"/>
        <dbReference type="ChEBI" id="CHEBI:78208"/>
        <dbReference type="ChEBI" id="CHEBI:138269"/>
    </reaction>
    <physiologicalReaction direction="left-to-right" evidence="19">
        <dbReference type="Rhea" id="RHEA:54553"/>
    </physiologicalReaction>
</comment>
<evidence type="ECO:0000313" key="33">
    <source>
        <dbReference type="EMBL" id="CAH1776076.1"/>
    </source>
</evidence>
<evidence type="ECO:0000256" key="6">
    <source>
        <dbReference type="ARBA" id="ARBA00022801"/>
    </source>
</evidence>
<comment type="catalytic activity">
    <reaction evidence="23">
        <text>1-octadecanoyl-2-acetyl-sn-glycero-3-phosphocholine + H2O = 1-octadecanoyl-sn-glycero-3-phosphocholine + acetate + H(+)</text>
        <dbReference type="Rhea" id="RHEA:54408"/>
        <dbReference type="ChEBI" id="CHEBI:15377"/>
        <dbReference type="ChEBI" id="CHEBI:15378"/>
        <dbReference type="ChEBI" id="CHEBI:30089"/>
        <dbReference type="ChEBI" id="CHEBI:73858"/>
        <dbReference type="ChEBI" id="CHEBI:75220"/>
    </reaction>
    <physiologicalReaction direction="left-to-right" evidence="23">
        <dbReference type="Rhea" id="RHEA:54409"/>
    </physiologicalReaction>
</comment>
<comment type="catalytic activity">
    <reaction evidence="28">
        <text>1,2-ditetradecanoyl-sn-glycero-3-phosphocholine + H2O = 2-tetradecanoyl-sn-glycero-3-phosphocholine + tetradecanoate + H(+)</text>
        <dbReference type="Rhea" id="RHEA:54404"/>
        <dbReference type="ChEBI" id="CHEBI:15377"/>
        <dbReference type="ChEBI" id="CHEBI:15378"/>
        <dbReference type="ChEBI" id="CHEBI:30807"/>
        <dbReference type="ChEBI" id="CHEBI:45240"/>
        <dbReference type="ChEBI" id="CHEBI:131738"/>
    </reaction>
    <physiologicalReaction direction="left-to-right" evidence="28">
        <dbReference type="Rhea" id="RHEA:54405"/>
    </physiologicalReaction>
</comment>
<evidence type="ECO:0000256" key="4">
    <source>
        <dbReference type="ARBA" id="ARBA00022487"/>
    </source>
</evidence>
<comment type="catalytic activity">
    <reaction evidence="16">
        <text>1,2-ditetradecanoyl-sn-glycero-3-phosphocholine + H2O = 1-tetradecanoyl-sn-glycero-3-phosphocholine + tetradecanoate + H(+)</text>
        <dbReference type="Rhea" id="RHEA:54456"/>
        <dbReference type="ChEBI" id="CHEBI:15377"/>
        <dbReference type="ChEBI" id="CHEBI:15378"/>
        <dbReference type="ChEBI" id="CHEBI:30807"/>
        <dbReference type="ChEBI" id="CHEBI:45240"/>
        <dbReference type="ChEBI" id="CHEBI:64489"/>
    </reaction>
    <physiologicalReaction direction="left-to-right" evidence="16">
        <dbReference type="Rhea" id="RHEA:54457"/>
    </physiologicalReaction>
</comment>
<evidence type="ECO:0000256" key="8">
    <source>
        <dbReference type="ARBA" id="ARBA00022989"/>
    </source>
</evidence>
<comment type="catalytic activity">
    <reaction evidence="20">
        <text>1-octadecanoyl-2-pentanoyl-sn-glycero-3-phosphocholine + H2O = pentanoate + 1-octadecanoyl-sn-glycero-3-phosphocholine + H(+)</text>
        <dbReference type="Rhea" id="RHEA:54460"/>
        <dbReference type="ChEBI" id="CHEBI:15377"/>
        <dbReference type="ChEBI" id="CHEBI:15378"/>
        <dbReference type="ChEBI" id="CHEBI:31011"/>
        <dbReference type="ChEBI" id="CHEBI:73858"/>
        <dbReference type="ChEBI" id="CHEBI:138211"/>
    </reaction>
    <physiologicalReaction direction="left-to-right" evidence="20">
        <dbReference type="Rhea" id="RHEA:54461"/>
    </physiologicalReaction>
</comment>
<comment type="catalytic activity">
    <reaction evidence="22">
        <text>1-tetradecanoyl-2-(9Z,12Z-octadecadienoyl)-sn-glycero-3-phosphocholine + H2O = 1-tetradecanoyl-sn-glycero-3-phosphocholine + (9Z,12Z)-octadecadienoate + H(+)</text>
        <dbReference type="Rhea" id="RHEA:54392"/>
        <dbReference type="ChEBI" id="CHEBI:15377"/>
        <dbReference type="ChEBI" id="CHEBI:15378"/>
        <dbReference type="ChEBI" id="CHEBI:30245"/>
        <dbReference type="ChEBI" id="CHEBI:64489"/>
        <dbReference type="ChEBI" id="CHEBI:86094"/>
    </reaction>
    <physiologicalReaction direction="left-to-right" evidence="22">
        <dbReference type="Rhea" id="RHEA:54393"/>
    </physiologicalReaction>
</comment>
<comment type="catalytic activity">
    <reaction evidence="24">
        <text>1-tetradecanoyl-2-(9Z,12Z-octadecadienoyl)-sn-glycero-3-phosphocholine + H2O = 2-(9Z,12Z-octadecadienoyl)-sn-glycero-3-phosphocholine + tetradecanoate + H(+)</text>
        <dbReference type="Rhea" id="RHEA:54388"/>
        <dbReference type="ChEBI" id="CHEBI:15377"/>
        <dbReference type="ChEBI" id="CHEBI:15378"/>
        <dbReference type="ChEBI" id="CHEBI:30807"/>
        <dbReference type="ChEBI" id="CHEBI:76084"/>
        <dbReference type="ChEBI" id="CHEBI:86094"/>
    </reaction>
    <physiologicalReaction direction="left-to-right" evidence="24">
        <dbReference type="Rhea" id="RHEA:54389"/>
    </physiologicalReaction>
</comment>
<dbReference type="PIRSF" id="PIRSF005211">
    <property type="entry name" value="Ab_hydro_YheT"/>
    <property type="match status" value="1"/>
</dbReference>
<dbReference type="PANTHER" id="PTHR10794">
    <property type="entry name" value="ABHYDROLASE DOMAIN-CONTAINING PROTEIN"/>
    <property type="match status" value="1"/>
</dbReference>
<evidence type="ECO:0000256" key="3">
    <source>
        <dbReference type="ARBA" id="ARBA00013278"/>
    </source>
</evidence>
<comment type="function">
    <text evidence="29">Phospholipase that may play a role in phospholipids remodeling. May selectively cleave myristate (C14)-containing phosphatidylcholines through its predominant phospholipase 1 activity, cleaving preferentially acyl groups in sn1 position. In parallel, may have a minor phospholipase 2 activity acting on acyl groups in position sn2. In addition to (C14)-containing phosphatidylcholines, may also act on other medium-chain-containing and oxidatively truncated phospholipids.</text>
</comment>
<dbReference type="GO" id="GO:0051792">
    <property type="term" value="P:medium-chain fatty acid biosynthetic process"/>
    <property type="evidence" value="ECO:0007669"/>
    <property type="project" value="TreeGrafter"/>
</dbReference>
<evidence type="ECO:0000256" key="18">
    <source>
        <dbReference type="ARBA" id="ARBA00050195"/>
    </source>
</evidence>
<dbReference type="PANTHER" id="PTHR10794:SF63">
    <property type="entry name" value="ALPHA_BETA HYDROLASE 1, ISOFORM A"/>
    <property type="match status" value="1"/>
</dbReference>
<evidence type="ECO:0000256" key="22">
    <source>
        <dbReference type="ARBA" id="ARBA00051705"/>
    </source>
</evidence>
<dbReference type="Pfam" id="PF00561">
    <property type="entry name" value="Abhydrolase_1"/>
    <property type="match status" value="1"/>
</dbReference>
<comment type="catalytic activity">
    <reaction evidence="27">
        <text>1-hexadecanoyl-2-nonadioyl-sn-glycero-3-phosphocholine + H2O = nonanedioate + 1-hexadecanoyl-sn-glycero-3-phosphocholine + H(+)</text>
        <dbReference type="Rhea" id="RHEA:41388"/>
        <dbReference type="ChEBI" id="CHEBI:15377"/>
        <dbReference type="ChEBI" id="CHEBI:15378"/>
        <dbReference type="ChEBI" id="CHEBI:72998"/>
        <dbReference type="ChEBI" id="CHEBI:78207"/>
        <dbReference type="ChEBI" id="CHEBI:78208"/>
    </reaction>
    <physiologicalReaction direction="left-to-right" evidence="27">
        <dbReference type="Rhea" id="RHEA:41389"/>
    </physiologicalReaction>
</comment>
<keyword evidence="7" id="KW-0735">Signal-anchor</keyword>
<evidence type="ECO:0000256" key="15">
    <source>
        <dbReference type="ARBA" id="ARBA00048471"/>
    </source>
</evidence>
<evidence type="ECO:0000256" key="16">
    <source>
        <dbReference type="ARBA" id="ARBA00050145"/>
    </source>
</evidence>
<comment type="catalytic activity">
    <reaction evidence="21">
        <text>1-tetradecanoyl-2-(5Z,8Z,11Z,14Z-eicosatetraenoyl)-sn-glycero-3-phosphocholine + H2O = 2-(5Z,8Z,11Z,14Z)-eicosatetraenoyl-sn-glycero-3-phosphocholine + tetradecanoate + H(+)</text>
        <dbReference type="Rhea" id="RHEA:54396"/>
        <dbReference type="ChEBI" id="CHEBI:15377"/>
        <dbReference type="ChEBI" id="CHEBI:15378"/>
        <dbReference type="ChEBI" id="CHEBI:30807"/>
        <dbReference type="ChEBI" id="CHEBI:76079"/>
        <dbReference type="ChEBI" id="CHEBI:86102"/>
    </reaction>
    <physiologicalReaction direction="left-to-right" evidence="21">
        <dbReference type="Rhea" id="RHEA:54397"/>
    </physiologicalReaction>
</comment>
<evidence type="ECO:0000256" key="13">
    <source>
        <dbReference type="ARBA" id="ARBA00047611"/>
    </source>
</evidence>
<evidence type="ECO:0000256" key="10">
    <source>
        <dbReference type="ARBA" id="ARBA00023136"/>
    </source>
</evidence>
<keyword evidence="11" id="KW-1208">Phospholipid metabolism</keyword>
<dbReference type="EMBL" id="CAIIXF020000001">
    <property type="protein sequence ID" value="CAH1776076.1"/>
    <property type="molecule type" value="Genomic_DNA"/>
</dbReference>
<evidence type="ECO:0000256" key="24">
    <source>
        <dbReference type="ARBA" id="ARBA00052144"/>
    </source>
</evidence>
<keyword evidence="10" id="KW-0472">Membrane</keyword>
<comment type="catalytic activity">
    <reaction evidence="14">
        <text>1-hexadecanoyl-2-(9-oxononanoyl)-sn-glycero-3-phosphocholine + H2O = 9-oxononanoate + 1-hexadecanoyl-sn-glycero-3-phosphocholine + H(+)</text>
        <dbReference type="Rhea" id="RHEA:41179"/>
        <dbReference type="ChEBI" id="CHEBI:15377"/>
        <dbReference type="ChEBI" id="CHEBI:15378"/>
        <dbReference type="ChEBI" id="CHEBI:61042"/>
        <dbReference type="ChEBI" id="CHEBI:72998"/>
        <dbReference type="ChEBI" id="CHEBI:77812"/>
    </reaction>
    <physiologicalReaction direction="left-to-right" evidence="14">
        <dbReference type="Rhea" id="RHEA:41180"/>
    </physiologicalReaction>
</comment>
<keyword evidence="4" id="KW-0719">Serine esterase</keyword>
<comment type="subcellular location">
    <subcellularLocation>
        <location evidence="1">Membrane</location>
        <topology evidence="1">Single-pass type II membrane protein</topology>
    </subcellularLocation>
</comment>